<evidence type="ECO:0000256" key="2">
    <source>
        <dbReference type="SAM" id="MobiDB-lite"/>
    </source>
</evidence>
<dbReference type="Proteomes" id="UP000000539">
    <property type="component" value="Chromosome 4"/>
</dbReference>
<feature type="region of interest" description="Disordered" evidence="2">
    <location>
        <begin position="61"/>
        <end position="81"/>
    </location>
</feature>
<dbReference type="GlyGen" id="A0A8V0YU69">
    <property type="glycosylation" value="1 site"/>
</dbReference>
<feature type="domain" description="N-acetyltransferase" evidence="3">
    <location>
        <begin position="148"/>
        <end position="297"/>
    </location>
</feature>
<reference evidence="4" key="1">
    <citation type="submission" date="2020-11" db="EMBL/GenBank/DDBJ databases">
        <title>Gallus gallus (Chicken) genome, bGalGal1, GRCg7b, maternal haplotype autosomes + Z &amp; W.</title>
        <authorList>
            <person name="Warren W."/>
            <person name="Formenti G."/>
            <person name="Fedrigo O."/>
            <person name="Haase B."/>
            <person name="Mountcastle J."/>
            <person name="Balacco J."/>
            <person name="Tracey A."/>
            <person name="Schneider V."/>
            <person name="Okimoto R."/>
            <person name="Cheng H."/>
            <person name="Hawken R."/>
            <person name="Howe K."/>
            <person name="Jarvis E.D."/>
        </authorList>
    </citation>
    <scope>NUCLEOTIDE SEQUENCE [LARGE SCALE GENOMIC DNA]</scope>
    <source>
        <strain evidence="4">Broiler</strain>
    </source>
</reference>
<keyword evidence="1" id="KW-0808">Transferase</keyword>
<reference evidence="4" key="3">
    <citation type="submission" date="2025-09" db="UniProtKB">
        <authorList>
            <consortium name="Ensembl"/>
        </authorList>
    </citation>
    <scope>IDENTIFICATION</scope>
    <source>
        <strain evidence="4">broiler</strain>
    </source>
</reference>
<dbReference type="PANTHER" id="PTHR13947:SF60">
    <property type="entry name" value="N-ACETYLTRANSFERASE DOMAIN-CONTAINING PROTEIN"/>
    <property type="match status" value="1"/>
</dbReference>
<dbReference type="GO" id="GO:0008080">
    <property type="term" value="F:N-acetyltransferase activity"/>
    <property type="evidence" value="ECO:0000318"/>
    <property type="project" value="GO_Central"/>
</dbReference>
<feature type="region of interest" description="Disordered" evidence="2">
    <location>
        <begin position="1"/>
        <end position="32"/>
    </location>
</feature>
<dbReference type="SUPFAM" id="SSF55729">
    <property type="entry name" value="Acyl-CoA N-acyltransferases (Nat)"/>
    <property type="match status" value="1"/>
</dbReference>
<reference evidence="4" key="2">
    <citation type="submission" date="2025-08" db="UniProtKB">
        <authorList>
            <consortium name="Ensembl"/>
        </authorList>
    </citation>
    <scope>IDENTIFICATION</scope>
    <source>
        <strain evidence="4">broiler</strain>
    </source>
</reference>
<keyword evidence="5" id="KW-1185">Reference proteome</keyword>
<evidence type="ECO:0000313" key="4">
    <source>
        <dbReference type="Ensembl" id="ENSGALP00010024601.1"/>
    </source>
</evidence>
<dbReference type="Pfam" id="PF00583">
    <property type="entry name" value="Acetyltransf_1"/>
    <property type="match status" value="1"/>
</dbReference>
<dbReference type="PANTHER" id="PTHR13947">
    <property type="entry name" value="GNAT FAMILY N-ACETYLTRANSFERASE"/>
    <property type="match status" value="1"/>
</dbReference>
<dbReference type="Gene3D" id="3.40.630.30">
    <property type="match status" value="1"/>
</dbReference>
<dbReference type="Ensembl" id="ENSGALT00010042025.1">
    <property type="protein sequence ID" value="ENSGALP00010024601.1"/>
    <property type="gene ID" value="ENSGALG00010017414.1"/>
</dbReference>
<dbReference type="InterPro" id="IPR000182">
    <property type="entry name" value="GNAT_dom"/>
</dbReference>
<protein>
    <recommendedName>
        <fullName evidence="3">N-acetyltransferase domain-containing protein</fullName>
    </recommendedName>
</protein>
<proteinExistence type="predicted"/>
<dbReference type="InterPro" id="IPR016181">
    <property type="entry name" value="Acyl_CoA_acyltransferase"/>
</dbReference>
<dbReference type="AlphaFoldDB" id="A0A8V0YU69"/>
<sequence length="297" mass="32168">MGTLWGMRGSMGHGALKSQGAPWDGQCRHSPPPRGTAVPLCHGHCASTLLHAMGWGWGGGGGADTGSAEPPPPTAGQRSMAGFRVRPYRDEDYEAAREVFATAMSEYAPALCLHVLRQPWVLLVLGCAFCLLLASARSLLLPVLALTLLLALGRQVLGCAWRAYIERCLGDDLSDIRRAYMDGPGARFWVAEADGRVVGTVGVRPAGEAGLLALKRMAVRKDYRGRGIAAALGRAALDFARQQRGCRAVVLNTIMLQHEAKALYERLGFHRQRRFVLPTAYGRLANCTVTAYRYDLP</sequence>
<dbReference type="FunCoup" id="A0A8V0YU69">
    <property type="interactions" value="4"/>
</dbReference>
<organism evidence="4 5">
    <name type="scientific">Gallus gallus</name>
    <name type="common">Chicken</name>
    <dbReference type="NCBI Taxonomy" id="9031"/>
    <lineage>
        <taxon>Eukaryota</taxon>
        <taxon>Metazoa</taxon>
        <taxon>Chordata</taxon>
        <taxon>Craniata</taxon>
        <taxon>Vertebrata</taxon>
        <taxon>Euteleostomi</taxon>
        <taxon>Archelosauria</taxon>
        <taxon>Archosauria</taxon>
        <taxon>Dinosauria</taxon>
        <taxon>Saurischia</taxon>
        <taxon>Theropoda</taxon>
        <taxon>Coelurosauria</taxon>
        <taxon>Aves</taxon>
        <taxon>Neognathae</taxon>
        <taxon>Galloanserae</taxon>
        <taxon>Galliformes</taxon>
        <taxon>Phasianidae</taxon>
        <taxon>Phasianinae</taxon>
        <taxon>Gallus</taxon>
    </lineage>
</organism>
<dbReference type="InterPro" id="IPR050769">
    <property type="entry name" value="NAT_camello-type"/>
</dbReference>
<evidence type="ECO:0000259" key="3">
    <source>
        <dbReference type="PROSITE" id="PS51186"/>
    </source>
</evidence>
<dbReference type="OrthoDB" id="41532at2759"/>
<dbReference type="PROSITE" id="PS51186">
    <property type="entry name" value="GNAT"/>
    <property type="match status" value="1"/>
</dbReference>
<evidence type="ECO:0000313" key="5">
    <source>
        <dbReference type="Proteomes" id="UP000000539"/>
    </source>
</evidence>
<evidence type="ECO:0000256" key="1">
    <source>
        <dbReference type="ARBA" id="ARBA00022679"/>
    </source>
</evidence>
<name>A0A8V0YU69_CHICK</name>
<accession>A0A8V0YU69</accession>
<dbReference type="GeneTree" id="ENSGT00950000182932"/>
<dbReference type="CDD" id="cd04301">
    <property type="entry name" value="NAT_SF"/>
    <property type="match status" value="1"/>
</dbReference>
<gene>
    <name evidence="4" type="primary">LOC107056278</name>
</gene>